<feature type="coiled-coil region" evidence="1">
    <location>
        <begin position="123"/>
        <end position="161"/>
    </location>
</feature>
<sequence length="280" mass="30367">MQKTSGREALLDYEPVYHQIILHRVKQLVRISSGFEAANDLGFPHVLPIVGDKVENSFIEVGGAESSSTEEDKAPKSRNLGTAVAPEEAVMLPQDVADLTVEDSLEACDLMSLKIAMTNSERIRKHSSKLKKAQKRVGNLKDNLKKANENLDAEVEDHEASNDIAMKSLIKVDASREKMDKALYDLAKVQKVATGPVASNMDYGSTREERGEGEVEVGDVGVANNLRTIAGEEKAGAGSQDIPMKCVDTSFSSVDTSNLLPLVKAYYLLVSTLHVPGVNT</sequence>
<keyword evidence="1" id="KW-0175">Coiled coil</keyword>
<dbReference type="Proteomes" id="UP000585474">
    <property type="component" value="Unassembled WGS sequence"/>
</dbReference>
<keyword evidence="3" id="KW-1185">Reference proteome</keyword>
<organism evidence="2 3">
    <name type="scientific">Actinidia rufa</name>
    <dbReference type="NCBI Taxonomy" id="165716"/>
    <lineage>
        <taxon>Eukaryota</taxon>
        <taxon>Viridiplantae</taxon>
        <taxon>Streptophyta</taxon>
        <taxon>Embryophyta</taxon>
        <taxon>Tracheophyta</taxon>
        <taxon>Spermatophyta</taxon>
        <taxon>Magnoliopsida</taxon>
        <taxon>eudicotyledons</taxon>
        <taxon>Gunneridae</taxon>
        <taxon>Pentapetalae</taxon>
        <taxon>asterids</taxon>
        <taxon>Ericales</taxon>
        <taxon>Actinidiaceae</taxon>
        <taxon>Actinidia</taxon>
    </lineage>
</organism>
<evidence type="ECO:0000313" key="2">
    <source>
        <dbReference type="EMBL" id="GFZ07019.1"/>
    </source>
</evidence>
<dbReference type="AlphaFoldDB" id="A0A7J0G8B2"/>
<dbReference type="EMBL" id="BJWL01000018">
    <property type="protein sequence ID" value="GFZ07019.1"/>
    <property type="molecule type" value="Genomic_DNA"/>
</dbReference>
<comment type="caution">
    <text evidence="2">The sequence shown here is derived from an EMBL/GenBank/DDBJ whole genome shotgun (WGS) entry which is preliminary data.</text>
</comment>
<protein>
    <submittedName>
        <fullName evidence="2">Uncharacterized protein</fullName>
    </submittedName>
</protein>
<reference evidence="2 3" key="1">
    <citation type="submission" date="2019-07" db="EMBL/GenBank/DDBJ databases">
        <title>De Novo Assembly of kiwifruit Actinidia rufa.</title>
        <authorList>
            <person name="Sugita-Konishi S."/>
            <person name="Sato K."/>
            <person name="Mori E."/>
            <person name="Abe Y."/>
            <person name="Kisaki G."/>
            <person name="Hamano K."/>
            <person name="Suezawa K."/>
            <person name="Otani M."/>
            <person name="Fukuda T."/>
            <person name="Manabe T."/>
            <person name="Gomi K."/>
            <person name="Tabuchi M."/>
            <person name="Akimitsu K."/>
            <person name="Kataoka I."/>
        </authorList>
    </citation>
    <scope>NUCLEOTIDE SEQUENCE [LARGE SCALE GENOMIC DNA]</scope>
    <source>
        <strain evidence="3">cv. Fuchu</strain>
    </source>
</reference>
<evidence type="ECO:0000256" key="1">
    <source>
        <dbReference type="SAM" id="Coils"/>
    </source>
</evidence>
<evidence type="ECO:0000313" key="3">
    <source>
        <dbReference type="Proteomes" id="UP000585474"/>
    </source>
</evidence>
<proteinExistence type="predicted"/>
<gene>
    <name evidence="2" type="ORF">Acr_18g0011890</name>
</gene>
<name>A0A7J0G8B2_9ERIC</name>
<accession>A0A7J0G8B2</accession>